<dbReference type="Proteomes" id="UP000286415">
    <property type="component" value="Unassembled WGS sequence"/>
</dbReference>
<sequence>YFDRTEKCAGGHGQPLGNRSVQFLGPTFSNLSFLGGRLHRCFYTYGYAGRLGETPYCLHNPIVEDGTNLPPERLVIRLLVVRGFTAFGLTAPLWHGCIVWNEVPADVVRGIIATLRPDHHVKVAALGRAKWTAMTSAAEFTDTAAQVNKFVYYLKPLTFTR</sequence>
<protein>
    <submittedName>
        <fullName evidence="1">Uncharacterized protein</fullName>
    </submittedName>
</protein>
<reference evidence="1 2" key="1">
    <citation type="journal article" date="2018" name="Biotechnol. Adv.">
        <title>Improved genomic resources and new bioinformatic workflow for the carcinogenic parasite Clonorchis sinensis: Biotechnological implications.</title>
        <authorList>
            <person name="Wang D."/>
            <person name="Korhonen P.K."/>
            <person name="Gasser R.B."/>
            <person name="Young N.D."/>
        </authorList>
    </citation>
    <scope>NUCLEOTIDE SEQUENCE [LARGE SCALE GENOMIC DNA]</scope>
    <source>
        <strain evidence="1">Cs-k2</strain>
    </source>
</reference>
<gene>
    <name evidence="1" type="ORF">CSKR_113028</name>
</gene>
<evidence type="ECO:0000313" key="2">
    <source>
        <dbReference type="Proteomes" id="UP000286415"/>
    </source>
</evidence>
<name>A0A3R7CPS4_CLOSI</name>
<dbReference type="AlphaFoldDB" id="A0A3R7CPS4"/>
<accession>A0A3R7CPS4</accession>
<organism evidence="1 2">
    <name type="scientific">Clonorchis sinensis</name>
    <name type="common">Chinese liver fluke</name>
    <dbReference type="NCBI Taxonomy" id="79923"/>
    <lineage>
        <taxon>Eukaryota</taxon>
        <taxon>Metazoa</taxon>
        <taxon>Spiralia</taxon>
        <taxon>Lophotrochozoa</taxon>
        <taxon>Platyhelminthes</taxon>
        <taxon>Trematoda</taxon>
        <taxon>Digenea</taxon>
        <taxon>Opisthorchiida</taxon>
        <taxon>Opisthorchiata</taxon>
        <taxon>Opisthorchiidae</taxon>
        <taxon>Clonorchis</taxon>
    </lineage>
</organism>
<dbReference type="EMBL" id="NIRI02000042">
    <property type="protein sequence ID" value="KAG5448700.1"/>
    <property type="molecule type" value="Genomic_DNA"/>
</dbReference>
<reference evidence="1 2" key="2">
    <citation type="journal article" date="2021" name="Genomics">
        <title>High-quality reference genome for Clonorchis sinensis.</title>
        <authorList>
            <person name="Young N.D."/>
            <person name="Stroehlein A.J."/>
            <person name="Kinkar L."/>
            <person name="Wang T."/>
            <person name="Sohn W.M."/>
            <person name="Chang B.C.H."/>
            <person name="Kaur P."/>
            <person name="Weisz D."/>
            <person name="Dudchenko O."/>
            <person name="Aiden E.L."/>
            <person name="Korhonen P.K."/>
            <person name="Gasser R.B."/>
        </authorList>
    </citation>
    <scope>NUCLEOTIDE SEQUENCE [LARGE SCALE GENOMIC DNA]</scope>
    <source>
        <strain evidence="1">Cs-k2</strain>
    </source>
</reference>
<comment type="caution">
    <text evidence="1">The sequence shown here is derived from an EMBL/GenBank/DDBJ whole genome shotgun (WGS) entry which is preliminary data.</text>
</comment>
<keyword evidence="2" id="KW-1185">Reference proteome</keyword>
<proteinExistence type="predicted"/>
<evidence type="ECO:0000313" key="1">
    <source>
        <dbReference type="EMBL" id="KAG5448700.1"/>
    </source>
</evidence>
<dbReference type="InParanoid" id="A0A3R7CPS4"/>
<feature type="non-terminal residue" evidence="1">
    <location>
        <position position="1"/>
    </location>
</feature>